<keyword evidence="3" id="KW-1185">Reference proteome</keyword>
<dbReference type="Gene3D" id="3.30.530.20">
    <property type="match status" value="1"/>
</dbReference>
<evidence type="ECO:0000313" key="1">
    <source>
        <dbReference type="EMBL" id="KAF0705784.1"/>
    </source>
</evidence>
<dbReference type="EMBL" id="VJMH01003490">
    <property type="protein sequence ID" value="KAF0705784.1"/>
    <property type="molecule type" value="Genomic_DNA"/>
</dbReference>
<dbReference type="OrthoDB" id="59153at2759"/>
<reference evidence="2 3" key="1">
    <citation type="submission" date="2019-03" db="EMBL/GenBank/DDBJ databases">
        <authorList>
            <person name="Gaulin E."/>
            <person name="Dumas B."/>
        </authorList>
    </citation>
    <scope>NUCLEOTIDE SEQUENCE [LARGE SCALE GENOMIC DNA]</scope>
    <source>
        <strain evidence="2">CBS 568.67</strain>
    </source>
</reference>
<dbReference type="Proteomes" id="UP000332933">
    <property type="component" value="Unassembled WGS sequence"/>
</dbReference>
<dbReference type="EMBL" id="CAADRA010003502">
    <property type="protein sequence ID" value="VFT83893.1"/>
    <property type="molecule type" value="Genomic_DNA"/>
</dbReference>
<evidence type="ECO:0000313" key="3">
    <source>
        <dbReference type="Proteomes" id="UP000332933"/>
    </source>
</evidence>
<reference evidence="1" key="2">
    <citation type="submission" date="2019-06" db="EMBL/GenBank/DDBJ databases">
        <title>Genomics analysis of Aphanomyces spp. identifies a new class of oomycete effector associated with host adaptation.</title>
        <authorList>
            <person name="Gaulin E."/>
        </authorList>
    </citation>
    <scope>NUCLEOTIDE SEQUENCE</scope>
    <source>
        <strain evidence="1">CBS 578.67</strain>
    </source>
</reference>
<dbReference type="InterPro" id="IPR023393">
    <property type="entry name" value="START-like_dom_sf"/>
</dbReference>
<sequence length="237" mass="26640">MTKTAPMTTDTSDLIEEADAQCIVDMDTTWERLKHASSHGVHVYRGPASTSRGHFHRSMCARTTFLGSLNMLTPLLRGSNAPFNRAFYGDLVDLTTLATLYHSDTKQIRLRHATMVYGTLARELVYLETQEEMAFKDGRRGYVCAMHSVDPSHKALLPPSATAGVPRAYVCHSGLVVRETTIPGVLDVAFVLHLDFLKHEAQTLCDKMMTQRLWSIRHLAHFAKPRVVRRLSSIFVK</sequence>
<accession>A0A485KHG2</accession>
<proteinExistence type="predicted"/>
<name>A0A485KHG2_9STRA</name>
<dbReference type="AlphaFoldDB" id="A0A485KHG2"/>
<organism evidence="2 3">
    <name type="scientific">Aphanomyces stellatus</name>
    <dbReference type="NCBI Taxonomy" id="120398"/>
    <lineage>
        <taxon>Eukaryota</taxon>
        <taxon>Sar</taxon>
        <taxon>Stramenopiles</taxon>
        <taxon>Oomycota</taxon>
        <taxon>Saprolegniomycetes</taxon>
        <taxon>Saprolegniales</taxon>
        <taxon>Verrucalvaceae</taxon>
        <taxon>Aphanomyces</taxon>
    </lineage>
</organism>
<evidence type="ECO:0000313" key="2">
    <source>
        <dbReference type="EMBL" id="VFT83893.1"/>
    </source>
</evidence>
<protein>
    <submittedName>
        <fullName evidence="2">Aste57867_6941 protein</fullName>
    </submittedName>
</protein>
<gene>
    <name evidence="2" type="primary">Aste57867_6941</name>
    <name evidence="1" type="ORF">As57867_006919</name>
    <name evidence="2" type="ORF">ASTE57867_6941</name>
</gene>